<name>A0AAF0EU28_9BASI</name>
<evidence type="ECO:0000259" key="2">
    <source>
        <dbReference type="Pfam" id="PF08543"/>
    </source>
</evidence>
<dbReference type="GO" id="GO:0008972">
    <property type="term" value="F:phosphomethylpyrimidine kinase activity"/>
    <property type="evidence" value="ECO:0007669"/>
    <property type="project" value="InterPro"/>
</dbReference>
<evidence type="ECO:0000313" key="4">
    <source>
        <dbReference type="Proteomes" id="UP001219933"/>
    </source>
</evidence>
<protein>
    <submittedName>
        <fullName evidence="3">Trifunctional hydroxymethylpyrimidine kinase/phosphomethylpyrimidine kinase/thiaminase</fullName>
    </submittedName>
</protein>
<dbReference type="SUPFAM" id="SSF53613">
    <property type="entry name" value="Ribokinase-like"/>
    <property type="match status" value="2"/>
</dbReference>
<reference evidence="3" key="1">
    <citation type="submission" date="2023-03" db="EMBL/GenBank/DDBJ databases">
        <title>Mating type loci evolution in Malassezia.</title>
        <authorList>
            <person name="Coelho M.A."/>
        </authorList>
    </citation>
    <scope>NUCLEOTIDE SEQUENCE</scope>
    <source>
        <strain evidence="3">CBS 11721</strain>
    </source>
</reference>
<organism evidence="3 4">
    <name type="scientific">Malassezia cuniculi</name>
    <dbReference type="NCBI Taxonomy" id="948313"/>
    <lineage>
        <taxon>Eukaryota</taxon>
        <taxon>Fungi</taxon>
        <taxon>Dikarya</taxon>
        <taxon>Basidiomycota</taxon>
        <taxon>Ustilaginomycotina</taxon>
        <taxon>Malasseziomycetes</taxon>
        <taxon>Malasseziales</taxon>
        <taxon>Malasseziaceae</taxon>
        <taxon>Malassezia</taxon>
    </lineage>
</organism>
<feature type="domain" description="Pyridoxamine kinase/Phosphomethylpyrimidine kinase" evidence="2">
    <location>
        <begin position="12"/>
        <end position="188"/>
    </location>
</feature>
<dbReference type="CDD" id="cd19367">
    <property type="entry name" value="TenA_C_ScTHI20-like"/>
    <property type="match status" value="1"/>
</dbReference>
<dbReference type="InterPro" id="IPR029056">
    <property type="entry name" value="Ribokinase-like"/>
</dbReference>
<dbReference type="Pfam" id="PF03070">
    <property type="entry name" value="TENA_THI-4"/>
    <property type="match status" value="1"/>
</dbReference>
<feature type="domain" description="Pyridoxamine kinase/Phosphomethylpyrimidine kinase" evidence="2">
    <location>
        <begin position="284"/>
        <end position="361"/>
    </location>
</feature>
<dbReference type="InterPro" id="IPR004305">
    <property type="entry name" value="Thiaminase-2/PQQC"/>
</dbReference>
<feature type="domain" description="Thiaminase-2/PQQC" evidence="1">
    <location>
        <begin position="394"/>
        <end position="551"/>
    </location>
</feature>
<sequence length="556" mass="59492">MLPHALTIAGSDSGGGAGIQADLKTFLALGAYGMSVITALTAQNTRGVAAIHTPPASFVTEQFESISSDIRIDGIKIGMLANAQVARATADVIQKWRASGAQGTVILDPVMVSTSGSLLLEHDAIETVVRELLPICSLVTPNLAEAVQISRHAGSHAEKPTSLSCILRLAQTILGLGPPAILLKGGHNMLPRDDLEKQLEELGLHVKLGVSSGDAVATDEPHSCVSRESDATSEHLCKSPCALEKISKMLGGSHYTHGPLSAVVVHGPGDIRVLSKYADSVFDSDRYTVDVFADAQSTVLFVKPMVRTSATHGTGCTLSAAICAYAARGLPLGEAVAGGIQYLQETLASSIENLGSGSGPLDHGAHAVQRAVPARSPRVPAPLSTLLISRSWDKWCTYTRHPFTARMGRGTLSPHAFVWYLRQDYIYLRHYARIWAKAASDPSCQLQDIGRYAQVSQLAVKETEMHIALCAEWGVSREELEATTESRATRVYTRSMLDNAAEGLLPLLVAVASCALGYAEVGLWLASTDYKASPYRKWIDEYSGRDFLESVKLIIV</sequence>
<dbReference type="Pfam" id="PF08543">
    <property type="entry name" value="Phos_pyr_kin"/>
    <property type="match status" value="2"/>
</dbReference>
<dbReference type="GO" id="GO:0009228">
    <property type="term" value="P:thiamine biosynthetic process"/>
    <property type="evidence" value="ECO:0007669"/>
    <property type="project" value="InterPro"/>
</dbReference>
<accession>A0AAF0EU28</accession>
<dbReference type="InterPro" id="IPR004399">
    <property type="entry name" value="HMP/HMP-P_kinase_dom"/>
</dbReference>
<dbReference type="PANTHER" id="PTHR20858:SF17">
    <property type="entry name" value="HYDROXYMETHYLPYRIMIDINE_PHOSPHOMETHYLPYRIMIDINE KINASE THI20-RELATED"/>
    <property type="match status" value="1"/>
</dbReference>
<keyword evidence="3" id="KW-0808">Transferase</keyword>
<dbReference type="SUPFAM" id="SSF48613">
    <property type="entry name" value="Heme oxygenase-like"/>
    <property type="match status" value="1"/>
</dbReference>
<keyword evidence="4" id="KW-1185">Reference proteome</keyword>
<gene>
    <name evidence="3" type="primary">THI20</name>
    <name evidence="3" type="ORF">MCUN1_001892</name>
</gene>
<dbReference type="PANTHER" id="PTHR20858">
    <property type="entry name" value="PHOSPHOMETHYLPYRIMIDINE KINASE"/>
    <property type="match status" value="1"/>
</dbReference>
<dbReference type="AlphaFoldDB" id="A0AAF0EU28"/>
<dbReference type="Proteomes" id="UP001219933">
    <property type="component" value="Chromosome 2"/>
</dbReference>
<keyword evidence="3" id="KW-0418">Kinase</keyword>
<dbReference type="Gene3D" id="1.20.910.10">
    <property type="entry name" value="Heme oxygenase-like"/>
    <property type="match status" value="1"/>
</dbReference>
<dbReference type="GO" id="GO:0005829">
    <property type="term" value="C:cytosol"/>
    <property type="evidence" value="ECO:0007669"/>
    <property type="project" value="TreeGrafter"/>
</dbReference>
<dbReference type="InterPro" id="IPR016084">
    <property type="entry name" value="Haem_Oase-like_multi-hlx"/>
</dbReference>
<proteinExistence type="predicted"/>
<dbReference type="Gene3D" id="3.40.1190.20">
    <property type="match status" value="1"/>
</dbReference>
<evidence type="ECO:0000313" key="3">
    <source>
        <dbReference type="EMBL" id="WFD35045.1"/>
    </source>
</evidence>
<dbReference type="EMBL" id="CP119878">
    <property type="protein sequence ID" value="WFD35045.1"/>
    <property type="molecule type" value="Genomic_DNA"/>
</dbReference>
<dbReference type="InterPro" id="IPR013749">
    <property type="entry name" value="PM/HMP-P_kinase-1"/>
</dbReference>
<dbReference type="CDD" id="cd01169">
    <property type="entry name" value="HMPP_kinase"/>
    <property type="match status" value="1"/>
</dbReference>
<dbReference type="GO" id="GO:0008902">
    <property type="term" value="F:hydroxymethylpyrimidine kinase activity"/>
    <property type="evidence" value="ECO:0007669"/>
    <property type="project" value="TreeGrafter"/>
</dbReference>
<evidence type="ECO:0000259" key="1">
    <source>
        <dbReference type="Pfam" id="PF03070"/>
    </source>
</evidence>